<evidence type="ECO:0000259" key="9">
    <source>
        <dbReference type="PROSITE" id="PS50902"/>
    </source>
</evidence>
<keyword evidence="5" id="KW-0249">Electron transport</keyword>
<comment type="similarity">
    <text evidence="2">In the C-terminal section; belongs to the flavodoxin reductase family.</text>
</comment>
<evidence type="ECO:0000256" key="7">
    <source>
        <dbReference type="ARBA" id="ARBA00025633"/>
    </source>
</evidence>
<comment type="caution">
    <text evidence="10">The sequence shown here is derived from an EMBL/GenBank/DDBJ whole genome shotgun (WGS) entry which is preliminary data.</text>
</comment>
<dbReference type="InterPro" id="IPR002563">
    <property type="entry name" value="Flavin_Rdtase-like_dom"/>
</dbReference>
<dbReference type="AlphaFoldDB" id="A0A928X4F8"/>
<dbReference type="InterPro" id="IPR045761">
    <property type="entry name" value="ODP_dom"/>
</dbReference>
<dbReference type="SUPFAM" id="SSF56281">
    <property type="entry name" value="Metallo-hydrolase/oxidoreductase"/>
    <property type="match status" value="1"/>
</dbReference>
<organism evidence="10 11">
    <name type="scientific">Leptolyngbya cf. ectocarpi LEGE 11479</name>
    <dbReference type="NCBI Taxonomy" id="1828722"/>
    <lineage>
        <taxon>Bacteria</taxon>
        <taxon>Bacillati</taxon>
        <taxon>Cyanobacteriota</taxon>
        <taxon>Cyanophyceae</taxon>
        <taxon>Leptolyngbyales</taxon>
        <taxon>Leptolyngbyaceae</taxon>
        <taxon>Leptolyngbya group</taxon>
        <taxon>Leptolyngbya</taxon>
    </lineage>
</organism>
<dbReference type="SUPFAM" id="SSF50475">
    <property type="entry name" value="FMN-binding split barrel"/>
    <property type="match status" value="1"/>
</dbReference>
<dbReference type="Pfam" id="PF00258">
    <property type="entry name" value="Flavodoxin_1"/>
    <property type="match status" value="1"/>
</dbReference>
<dbReference type="InterPro" id="IPR001226">
    <property type="entry name" value="Flavodoxin_CS"/>
</dbReference>
<dbReference type="InterPro" id="IPR001279">
    <property type="entry name" value="Metallo-B-lactamas"/>
</dbReference>
<accession>A0A928X4F8</accession>
<dbReference type="InterPro" id="IPR029039">
    <property type="entry name" value="Flavoprotein-like_sf"/>
</dbReference>
<name>A0A928X4F8_LEPEC</name>
<evidence type="ECO:0000256" key="2">
    <source>
        <dbReference type="ARBA" id="ARBA00006098"/>
    </source>
</evidence>
<keyword evidence="11" id="KW-1185">Reference proteome</keyword>
<feature type="region of interest" description="Disordered" evidence="8">
    <location>
        <begin position="414"/>
        <end position="433"/>
    </location>
</feature>
<dbReference type="CDD" id="cd07709">
    <property type="entry name" value="flavodiiron_proteins_MBL-fold"/>
    <property type="match status" value="1"/>
</dbReference>
<dbReference type="Gene3D" id="2.30.110.10">
    <property type="entry name" value="Electron Transport, Fmn-binding Protein, Chain A"/>
    <property type="match status" value="1"/>
</dbReference>
<dbReference type="InterPro" id="IPR008254">
    <property type="entry name" value="Flavodoxin/NO_synth"/>
</dbReference>
<evidence type="ECO:0000256" key="1">
    <source>
        <dbReference type="ARBA" id="ARBA00001962"/>
    </source>
</evidence>
<dbReference type="SMART" id="SM00903">
    <property type="entry name" value="Flavin_Reduct"/>
    <property type="match status" value="1"/>
</dbReference>
<dbReference type="SUPFAM" id="SSF52218">
    <property type="entry name" value="Flavoproteins"/>
    <property type="match status" value="1"/>
</dbReference>
<evidence type="ECO:0000256" key="8">
    <source>
        <dbReference type="SAM" id="MobiDB-lite"/>
    </source>
</evidence>
<comment type="cofactor">
    <cofactor evidence="1">
        <name>Fe cation</name>
        <dbReference type="ChEBI" id="CHEBI:24875"/>
    </cofactor>
</comment>
<dbReference type="RefSeq" id="WP_193992099.1">
    <property type="nucleotide sequence ID" value="NZ_JADEXP010000039.1"/>
</dbReference>
<sequence length="584" mass="64550">MTSTLSIAETTSLPTAKVRPRDVQVDEIGLDTRVLRSRTWDRLKFEVEYGRRRGTTANSYIIIGDQTAILDPPGESFTDIYLESLQQQIDVATLDYIVASHVNSNRIATLKQLCILAPQATIICSRPAANVLKTALPNNPISAVRSGDCLDLGQNHRLQFVTVPTPRWPDGLCTYDPASKILYTDKLFSAHVCSDTVWDTDWRKLNSDRRYYFDCLQAPQAKQVETALKAFEAFTPNLLAPGHGSLIRHSLSRFYQDYRQWCQEQTQRQLRVAVLYASAYGSTATMANAIAQTLTESELAVELINCEHTPADALAQTVADCDGFIIGSPTLGGHAPVQVQTALGTILTHIAKTKLVGVFGSYGWSGEAIDLLANKLRDAGYRFGFEPLRIKFSPDEEGLNTCREAATRFAQQLRKRSRQQSPRQTARDAQANRTAQAMGRIIGSLGVITFEHHGENRAILTSWVSQASFTPPGIMVALPLGDGAIASLQTDRPFVLNILKEGRRVRRHFSCQTSCQVEPKPLSTERTDSDKLILTDALAYLQCLPKTHTVAGDHLLIYAQISSGDLLESDGLTALQHRQTGSQY</sequence>
<evidence type="ECO:0000256" key="5">
    <source>
        <dbReference type="ARBA" id="ARBA00022982"/>
    </source>
</evidence>
<reference evidence="10" key="1">
    <citation type="submission" date="2020-10" db="EMBL/GenBank/DDBJ databases">
        <authorList>
            <person name="Castelo-Branco R."/>
            <person name="Eusebio N."/>
            <person name="Adriana R."/>
            <person name="Vieira A."/>
            <person name="Brugerolle De Fraissinette N."/>
            <person name="Rezende De Castro R."/>
            <person name="Schneider M.P."/>
            <person name="Vasconcelos V."/>
            <person name="Leao P.N."/>
        </authorList>
    </citation>
    <scope>NUCLEOTIDE SEQUENCE</scope>
    <source>
        <strain evidence="10">LEGE 11479</strain>
    </source>
</reference>
<dbReference type="InterPro" id="IPR036866">
    <property type="entry name" value="RibonucZ/Hydroxyglut_hydro"/>
</dbReference>
<dbReference type="PROSITE" id="PS00201">
    <property type="entry name" value="FLAVODOXIN"/>
    <property type="match status" value="1"/>
</dbReference>
<comment type="function">
    <text evidence="7">Mediates electron transfer from NADH to oxygen, reducing it to water. This modular protein has 3 redox cofactors, in other organisms the same activity requires 2 or 3 proteins.</text>
</comment>
<dbReference type="Proteomes" id="UP000615026">
    <property type="component" value="Unassembled WGS sequence"/>
</dbReference>
<protein>
    <submittedName>
        <fullName evidence="10">Diflavin flavoprotein</fullName>
    </submittedName>
</protein>
<dbReference type="GO" id="GO:0016646">
    <property type="term" value="F:oxidoreductase activity, acting on the CH-NH group of donors, NAD or NADP as acceptor"/>
    <property type="evidence" value="ECO:0007669"/>
    <property type="project" value="UniProtKB-ARBA"/>
</dbReference>
<dbReference type="Pfam" id="PF01613">
    <property type="entry name" value="Flavin_Reduct"/>
    <property type="match status" value="1"/>
</dbReference>
<gene>
    <name evidence="10" type="ORF">IQ260_06930</name>
</gene>
<dbReference type="Gene3D" id="3.60.15.10">
    <property type="entry name" value="Ribonuclease Z/Hydroxyacylglutathione hydrolase-like"/>
    <property type="match status" value="1"/>
</dbReference>
<dbReference type="InterPro" id="IPR051285">
    <property type="entry name" value="NADH_oxidoreductase_modular"/>
</dbReference>
<dbReference type="GO" id="GO:0009055">
    <property type="term" value="F:electron transfer activity"/>
    <property type="evidence" value="ECO:0007669"/>
    <property type="project" value="InterPro"/>
</dbReference>
<dbReference type="SMART" id="SM00849">
    <property type="entry name" value="Lactamase_B"/>
    <property type="match status" value="1"/>
</dbReference>
<evidence type="ECO:0000313" key="10">
    <source>
        <dbReference type="EMBL" id="MBE9066383.1"/>
    </source>
</evidence>
<proteinExistence type="inferred from homology"/>
<dbReference type="EMBL" id="JADEXP010000039">
    <property type="protein sequence ID" value="MBE9066383.1"/>
    <property type="molecule type" value="Genomic_DNA"/>
</dbReference>
<dbReference type="PANTHER" id="PTHR32145">
    <property type="entry name" value="DIFLAVIN FLAVOPROTEIN A 2-RELATED"/>
    <property type="match status" value="1"/>
</dbReference>
<keyword evidence="4" id="KW-0813">Transport</keyword>
<dbReference type="Gene3D" id="3.40.50.360">
    <property type="match status" value="1"/>
</dbReference>
<evidence type="ECO:0000256" key="4">
    <source>
        <dbReference type="ARBA" id="ARBA00022448"/>
    </source>
</evidence>
<evidence type="ECO:0000256" key="3">
    <source>
        <dbReference type="ARBA" id="ARBA00007121"/>
    </source>
</evidence>
<dbReference type="PANTHER" id="PTHR32145:SF32">
    <property type="entry name" value="DIFLAVIN FLAVOPROTEIN A 4-RELATED"/>
    <property type="match status" value="1"/>
</dbReference>
<keyword evidence="6" id="KW-0560">Oxidoreductase</keyword>
<feature type="domain" description="Flavodoxin-like" evidence="9">
    <location>
        <begin position="272"/>
        <end position="410"/>
    </location>
</feature>
<evidence type="ECO:0000313" key="11">
    <source>
        <dbReference type="Proteomes" id="UP000615026"/>
    </source>
</evidence>
<dbReference type="InterPro" id="IPR012349">
    <property type="entry name" value="Split_barrel_FMN-bd"/>
</dbReference>
<dbReference type="Pfam" id="PF19583">
    <property type="entry name" value="ODP"/>
    <property type="match status" value="1"/>
</dbReference>
<comment type="similarity">
    <text evidence="3">In the N-terminal section; belongs to the zinc metallo-hydrolase group 3 family.</text>
</comment>
<evidence type="ECO:0000256" key="6">
    <source>
        <dbReference type="ARBA" id="ARBA00023002"/>
    </source>
</evidence>
<dbReference type="PROSITE" id="PS50902">
    <property type="entry name" value="FLAVODOXIN_LIKE"/>
    <property type="match status" value="1"/>
</dbReference>
<dbReference type="GO" id="GO:0010181">
    <property type="term" value="F:FMN binding"/>
    <property type="evidence" value="ECO:0007669"/>
    <property type="project" value="InterPro"/>
</dbReference>